<dbReference type="Proteomes" id="UP001206925">
    <property type="component" value="Unassembled WGS sequence"/>
</dbReference>
<keyword evidence="2" id="KW-1185">Reference proteome</keyword>
<proteinExistence type="predicted"/>
<protein>
    <submittedName>
        <fullName evidence="1">Uncharacterized protein</fullName>
    </submittedName>
</protein>
<accession>A0AAD5CFY0</accession>
<organism evidence="1 2">
    <name type="scientific">Ambrosia artemisiifolia</name>
    <name type="common">Common ragweed</name>
    <dbReference type="NCBI Taxonomy" id="4212"/>
    <lineage>
        <taxon>Eukaryota</taxon>
        <taxon>Viridiplantae</taxon>
        <taxon>Streptophyta</taxon>
        <taxon>Embryophyta</taxon>
        <taxon>Tracheophyta</taxon>
        <taxon>Spermatophyta</taxon>
        <taxon>Magnoliopsida</taxon>
        <taxon>eudicotyledons</taxon>
        <taxon>Gunneridae</taxon>
        <taxon>Pentapetalae</taxon>
        <taxon>asterids</taxon>
        <taxon>campanulids</taxon>
        <taxon>Asterales</taxon>
        <taxon>Asteraceae</taxon>
        <taxon>Asteroideae</taxon>
        <taxon>Heliantheae alliance</taxon>
        <taxon>Heliantheae</taxon>
        <taxon>Ambrosia</taxon>
    </lineage>
</organism>
<evidence type="ECO:0000313" key="1">
    <source>
        <dbReference type="EMBL" id="KAI7739731.1"/>
    </source>
</evidence>
<dbReference type="EMBL" id="JAMZMK010008574">
    <property type="protein sequence ID" value="KAI7739731.1"/>
    <property type="molecule type" value="Genomic_DNA"/>
</dbReference>
<evidence type="ECO:0000313" key="2">
    <source>
        <dbReference type="Proteomes" id="UP001206925"/>
    </source>
</evidence>
<dbReference type="AlphaFoldDB" id="A0AAD5CFY0"/>
<comment type="caution">
    <text evidence="1">The sequence shown here is derived from an EMBL/GenBank/DDBJ whole genome shotgun (WGS) entry which is preliminary data.</text>
</comment>
<sequence>MCSFIYLVGKSTRVHKRSIFISMYHLSIGFQSS</sequence>
<name>A0AAD5CFY0_AMBAR</name>
<reference evidence="1" key="1">
    <citation type="submission" date="2022-06" db="EMBL/GenBank/DDBJ databases">
        <title>Uncovering the hologenomic basis of an extraordinary plant invasion.</title>
        <authorList>
            <person name="Bieker V.C."/>
            <person name="Martin M.D."/>
            <person name="Gilbert T."/>
            <person name="Hodgins K."/>
            <person name="Battlay P."/>
            <person name="Petersen B."/>
            <person name="Wilson J."/>
        </authorList>
    </citation>
    <scope>NUCLEOTIDE SEQUENCE</scope>
    <source>
        <strain evidence="1">AA19_3_7</strain>
        <tissue evidence="1">Leaf</tissue>
    </source>
</reference>
<gene>
    <name evidence="1" type="ORF">M8C21_000497</name>
</gene>